<sequence length="379" mass="42695">MRKRLFLPILLSVIILLAGIAGFLLLQEQWKKEETEINNPFLQKVNSDNRDLDLKTIIHQSEKNVLQIQGRTENNTTTGSGFLYNEKGDIITNAHVIDKADIIYARTADARVYPAAVVGLSKETDIAVIRVPQLAGQRYASVQREDTAEIGDEVIALGSPHGFQNTVTTGIISGKDRQFMVDGYNYSNVYQISASITHGNSGGPLINRYTGEVIAVNSVGTEDGTIGFSIPIHEVIEQAEQWSEQAHNDQLEFVQAEDMLTSSQPEALKEDAEYLVDYFLDSIAIRDYVNAYTLLGSTLQMEMSYAEFRDRYIQIVDIHYDELSSDLNDNQSVRIETEIQIKSNQQNQKETKLTAYLYEFLLGYENDQLKILDIMATEM</sequence>
<evidence type="ECO:0000313" key="4">
    <source>
        <dbReference type="EMBL" id="MFC3039918.1"/>
    </source>
</evidence>
<dbReference type="Gene3D" id="2.40.10.120">
    <property type="match status" value="1"/>
</dbReference>
<dbReference type="PANTHER" id="PTHR43343:SF3">
    <property type="entry name" value="PROTEASE DO-LIKE 8, CHLOROPLASTIC"/>
    <property type="match status" value="1"/>
</dbReference>
<comment type="caution">
    <text evidence="4">The sequence shown here is derived from an EMBL/GenBank/DDBJ whole genome shotgun (WGS) entry which is preliminary data.</text>
</comment>
<keyword evidence="5" id="KW-1185">Reference proteome</keyword>
<dbReference type="Pfam" id="PF13365">
    <property type="entry name" value="Trypsin_2"/>
    <property type="match status" value="1"/>
</dbReference>
<dbReference type="GO" id="GO:0008233">
    <property type="term" value="F:peptidase activity"/>
    <property type="evidence" value="ECO:0007669"/>
    <property type="project" value="UniProtKB-KW"/>
</dbReference>
<dbReference type="InterPro" id="IPR051201">
    <property type="entry name" value="Chloro_Bact_Ser_Proteases"/>
</dbReference>
<keyword evidence="3" id="KW-0720">Serine protease</keyword>
<evidence type="ECO:0000256" key="3">
    <source>
        <dbReference type="ARBA" id="ARBA00022825"/>
    </source>
</evidence>
<dbReference type="InterPro" id="IPR009003">
    <property type="entry name" value="Peptidase_S1_PA"/>
</dbReference>
<evidence type="ECO:0000256" key="1">
    <source>
        <dbReference type="ARBA" id="ARBA00022670"/>
    </source>
</evidence>
<proteinExistence type="predicted"/>
<organism evidence="4 5">
    <name type="scientific">Virgibacillus xinjiangensis</name>
    <dbReference type="NCBI Taxonomy" id="393090"/>
    <lineage>
        <taxon>Bacteria</taxon>
        <taxon>Bacillati</taxon>
        <taxon>Bacillota</taxon>
        <taxon>Bacilli</taxon>
        <taxon>Bacillales</taxon>
        <taxon>Bacillaceae</taxon>
        <taxon>Virgibacillus</taxon>
    </lineage>
</organism>
<dbReference type="PRINTS" id="PR00834">
    <property type="entry name" value="PROTEASES2C"/>
</dbReference>
<accession>A0ABV7CV01</accession>
<evidence type="ECO:0000313" key="5">
    <source>
        <dbReference type="Proteomes" id="UP001595279"/>
    </source>
</evidence>
<dbReference type="Proteomes" id="UP001595279">
    <property type="component" value="Unassembled WGS sequence"/>
</dbReference>
<dbReference type="RefSeq" id="WP_390270303.1">
    <property type="nucleotide sequence ID" value="NZ_JBHRSA010000028.1"/>
</dbReference>
<dbReference type="PANTHER" id="PTHR43343">
    <property type="entry name" value="PEPTIDASE S12"/>
    <property type="match status" value="1"/>
</dbReference>
<protein>
    <submittedName>
        <fullName evidence="4">S1C family serine protease</fullName>
        <ecNumber evidence="4">3.4.21.-</ecNumber>
    </submittedName>
</protein>
<gene>
    <name evidence="4" type="ORF">ACFOGI_06600</name>
</gene>
<dbReference type="GO" id="GO:0006508">
    <property type="term" value="P:proteolysis"/>
    <property type="evidence" value="ECO:0007669"/>
    <property type="project" value="UniProtKB-KW"/>
</dbReference>
<reference evidence="5" key="1">
    <citation type="journal article" date="2019" name="Int. J. Syst. Evol. Microbiol.">
        <title>The Global Catalogue of Microorganisms (GCM) 10K type strain sequencing project: providing services to taxonomists for standard genome sequencing and annotation.</title>
        <authorList>
            <consortium name="The Broad Institute Genomics Platform"/>
            <consortium name="The Broad Institute Genome Sequencing Center for Infectious Disease"/>
            <person name="Wu L."/>
            <person name="Ma J."/>
        </authorList>
    </citation>
    <scope>NUCLEOTIDE SEQUENCE [LARGE SCALE GENOMIC DNA]</scope>
    <source>
        <strain evidence="5">KCTC 13128</strain>
    </source>
</reference>
<dbReference type="SUPFAM" id="SSF50494">
    <property type="entry name" value="Trypsin-like serine proteases"/>
    <property type="match status" value="1"/>
</dbReference>
<name>A0ABV7CV01_9BACI</name>
<dbReference type="EMBL" id="JBHRSA010000028">
    <property type="protein sequence ID" value="MFC3039918.1"/>
    <property type="molecule type" value="Genomic_DNA"/>
</dbReference>
<dbReference type="EC" id="3.4.21.-" evidence="4"/>
<dbReference type="InterPro" id="IPR001940">
    <property type="entry name" value="Peptidase_S1C"/>
</dbReference>
<evidence type="ECO:0000256" key="2">
    <source>
        <dbReference type="ARBA" id="ARBA00022801"/>
    </source>
</evidence>
<keyword evidence="2 4" id="KW-0378">Hydrolase</keyword>
<keyword evidence="1 4" id="KW-0645">Protease</keyword>